<accession>A0A0E9VN65</accession>
<proteinExistence type="predicted"/>
<reference evidence="1" key="2">
    <citation type="journal article" date="2015" name="Fish Shellfish Immunol.">
        <title>Early steps in the European eel (Anguilla anguilla)-Vibrio vulnificus interaction in the gills: Role of the RtxA13 toxin.</title>
        <authorList>
            <person name="Callol A."/>
            <person name="Pajuelo D."/>
            <person name="Ebbesson L."/>
            <person name="Teles M."/>
            <person name="MacKenzie S."/>
            <person name="Amaro C."/>
        </authorList>
    </citation>
    <scope>NUCLEOTIDE SEQUENCE</scope>
</reference>
<reference evidence="1" key="1">
    <citation type="submission" date="2014-11" db="EMBL/GenBank/DDBJ databases">
        <authorList>
            <person name="Amaro Gonzalez C."/>
        </authorList>
    </citation>
    <scope>NUCLEOTIDE SEQUENCE</scope>
</reference>
<evidence type="ECO:0000313" key="1">
    <source>
        <dbReference type="EMBL" id="JAH79569.1"/>
    </source>
</evidence>
<dbReference type="AlphaFoldDB" id="A0A0E9VN65"/>
<name>A0A0E9VN65_ANGAN</name>
<protein>
    <submittedName>
        <fullName evidence="1">Uncharacterized protein</fullName>
    </submittedName>
</protein>
<dbReference type="EMBL" id="GBXM01029008">
    <property type="protein sequence ID" value="JAH79569.1"/>
    <property type="molecule type" value="Transcribed_RNA"/>
</dbReference>
<organism evidence="1">
    <name type="scientific">Anguilla anguilla</name>
    <name type="common">European freshwater eel</name>
    <name type="synonym">Muraena anguilla</name>
    <dbReference type="NCBI Taxonomy" id="7936"/>
    <lineage>
        <taxon>Eukaryota</taxon>
        <taxon>Metazoa</taxon>
        <taxon>Chordata</taxon>
        <taxon>Craniata</taxon>
        <taxon>Vertebrata</taxon>
        <taxon>Euteleostomi</taxon>
        <taxon>Actinopterygii</taxon>
        <taxon>Neopterygii</taxon>
        <taxon>Teleostei</taxon>
        <taxon>Anguilliformes</taxon>
        <taxon>Anguillidae</taxon>
        <taxon>Anguilla</taxon>
    </lineage>
</organism>
<sequence length="36" mass="4190">MSIKTYSSQKENTPSVLQCSCFFWIRPSKINVSDYT</sequence>